<reference evidence="2 3" key="1">
    <citation type="submission" date="2017-07" db="EMBL/GenBank/DDBJ databases">
        <title>In vitro design and evaluation of phage cocktails against multidrug-resistant Aeromonas salmonicida.</title>
        <authorList>
            <person name="Chen L."/>
            <person name="Yuan S."/>
            <person name="Ma Y."/>
        </authorList>
    </citation>
    <scope>NUCLEOTIDE SEQUENCE [LARGE SCALE GENOMIC DNA]</scope>
</reference>
<sequence>MAKNIHEKSHAREGRGGANGGNEKWYNSKLWENVEAKQVSLDAKPDELLKEKEGEDLRAKQRRMFAMAY</sequence>
<name>A0A223LDZ3_9CAUD</name>
<dbReference type="KEGG" id="vg:55604701"/>
<dbReference type="EMBL" id="MF448340">
    <property type="protein sequence ID" value="ASU00218.1"/>
    <property type="molecule type" value="Genomic_DNA"/>
</dbReference>
<evidence type="ECO:0000256" key="1">
    <source>
        <dbReference type="SAM" id="MobiDB-lite"/>
    </source>
</evidence>
<dbReference type="RefSeq" id="YP_009834634.1">
    <property type="nucleotide sequence ID" value="NC_048673.1"/>
</dbReference>
<keyword evidence="3" id="KW-1185">Reference proteome</keyword>
<evidence type="ECO:0000313" key="3">
    <source>
        <dbReference type="Proteomes" id="UP000226092"/>
    </source>
</evidence>
<feature type="compositionally biased region" description="Basic and acidic residues" evidence="1">
    <location>
        <begin position="1"/>
        <end position="15"/>
    </location>
</feature>
<evidence type="ECO:0000313" key="2">
    <source>
        <dbReference type="EMBL" id="ASU00218.1"/>
    </source>
</evidence>
<dbReference type="Proteomes" id="UP000226092">
    <property type="component" value="Segment"/>
</dbReference>
<feature type="region of interest" description="Disordered" evidence="1">
    <location>
        <begin position="1"/>
        <end position="24"/>
    </location>
</feature>
<dbReference type="GeneID" id="55604701"/>
<protein>
    <submittedName>
        <fullName evidence="2">Uncharacterized protein</fullName>
    </submittedName>
</protein>
<organism evidence="2 3">
    <name type="scientific">Aeromonas phage AS-zj</name>
    <dbReference type="NCBI Taxonomy" id="2024208"/>
    <lineage>
        <taxon>Viruses</taxon>
        <taxon>Duplodnaviria</taxon>
        <taxon>Heunggongvirae</taxon>
        <taxon>Uroviricota</taxon>
        <taxon>Caudoviricetes</taxon>
        <taxon>Pantevenvirales</taxon>
        <taxon>Straboviridae</taxon>
        <taxon>Emmerichvirinae</taxon>
        <taxon>Ceceduovirus</taxon>
        <taxon>Ceceduovirus aszj</taxon>
    </lineage>
</organism>
<accession>A0A223LDZ3</accession>
<proteinExistence type="predicted"/>